<evidence type="ECO:0000313" key="1">
    <source>
        <dbReference type="EMBL" id="EGO53821.1"/>
    </source>
</evidence>
<dbReference type="VEuPathDB" id="FungiDB:NEUTE1DRAFT_106692"/>
<dbReference type="Proteomes" id="UP000008065">
    <property type="component" value="Unassembled WGS sequence"/>
</dbReference>
<dbReference type="AlphaFoldDB" id="F8N0J3"/>
<name>F8N0J3_NEUT8</name>
<reference evidence="2" key="1">
    <citation type="journal article" date="2011" name="Genetics">
        <title>Massive changes in genome architecture accompany the transition to self-fertility in the filamentous fungus Neurospora tetrasperma.</title>
        <authorList>
            <person name="Ellison C.E."/>
            <person name="Stajich J.E."/>
            <person name="Jacobson D.J."/>
            <person name="Natvig D.O."/>
            <person name="Lapidus A."/>
            <person name="Foster B."/>
            <person name="Aerts A."/>
            <person name="Riley R."/>
            <person name="Lindquist E.A."/>
            <person name="Grigoriev I.V."/>
            <person name="Taylor J.W."/>
        </authorList>
    </citation>
    <scope>NUCLEOTIDE SEQUENCE [LARGE SCALE GENOMIC DNA]</scope>
    <source>
        <strain evidence="2">FGSC 2508 / P0657</strain>
    </source>
</reference>
<dbReference type="KEGG" id="nte:NEUTE1DRAFT106692"/>
<accession>F8N0J3</accession>
<gene>
    <name evidence="1" type="ORF">NEUTE1DRAFT_106692</name>
</gene>
<proteinExistence type="predicted"/>
<dbReference type="EMBL" id="GL891382">
    <property type="protein sequence ID" value="EGO53821.1"/>
    <property type="molecule type" value="Genomic_DNA"/>
</dbReference>
<dbReference type="OrthoDB" id="10311995at2759"/>
<sequence length="166" mass="19098">MNTPPISSEAAIIASIERRRYNIMSAIQSSFGLSKDRVIYIITKVIMPETFDACCNWIRVKRSCGGGCKSELTIDLITNPLTMFDWWVNYNLWAHFFCEYIHQPQFGELENMAPQYRSFLDTNELRTLEGENAKDKKVGWGIELSSPEKHDLYESAVEDRISCSGR</sequence>
<dbReference type="GeneID" id="20822287"/>
<dbReference type="RefSeq" id="XP_009857394.1">
    <property type="nucleotide sequence ID" value="XM_009859092.1"/>
</dbReference>
<keyword evidence="2" id="KW-1185">Reference proteome</keyword>
<protein>
    <submittedName>
        <fullName evidence="1">Uncharacterized protein</fullName>
    </submittedName>
</protein>
<organism evidence="1 2">
    <name type="scientific">Neurospora tetrasperma (strain FGSC 2508 / ATCC MYA-4615 / P0657)</name>
    <dbReference type="NCBI Taxonomy" id="510951"/>
    <lineage>
        <taxon>Eukaryota</taxon>
        <taxon>Fungi</taxon>
        <taxon>Dikarya</taxon>
        <taxon>Ascomycota</taxon>
        <taxon>Pezizomycotina</taxon>
        <taxon>Sordariomycetes</taxon>
        <taxon>Sordariomycetidae</taxon>
        <taxon>Sordariales</taxon>
        <taxon>Sordariaceae</taxon>
        <taxon>Neurospora</taxon>
    </lineage>
</organism>
<dbReference type="HOGENOM" id="CLU_1421777_0_0_1"/>
<evidence type="ECO:0000313" key="2">
    <source>
        <dbReference type="Proteomes" id="UP000008065"/>
    </source>
</evidence>